<accession>A0A0U1ZGT5</accession>
<keyword evidence="2" id="KW-1185">Reference proteome</keyword>
<name>A0A0U1ZGT5_9CAUD</name>
<dbReference type="Proteomes" id="UP000223875">
    <property type="component" value="Segment"/>
</dbReference>
<sequence>MAKSEGIPARGPFQCRHSRPNRKDFLVYYLLSYDGLSQVNNASWTVKLYEEYADIPSCLDRAGELIQQGKAVHIEPIAR</sequence>
<evidence type="ECO:0000313" key="1">
    <source>
        <dbReference type="EMBL" id="AJT60800.1"/>
    </source>
</evidence>
<dbReference type="KEGG" id="vg:54975099"/>
<organism evidence="1 2">
    <name type="scientific">Ralstonia phage phiITL-1</name>
    <dbReference type="NCBI Taxonomy" id="1597967"/>
    <lineage>
        <taxon>Viruses</taxon>
        <taxon>Duplodnaviria</taxon>
        <taxon>Heunggongvirae</taxon>
        <taxon>Uroviricota</taxon>
        <taxon>Caudoviricetes</taxon>
        <taxon>Autographivirales</taxon>
        <taxon>Autotranscriptaviridae</taxon>
        <taxon>Serkorvirus</taxon>
        <taxon>Serkorvirus ITL1</taxon>
    </lineage>
</organism>
<reference evidence="1 2" key="1">
    <citation type="submission" date="2015-01" db="EMBL/GenBank/DDBJ databases">
        <title>Genomic characterization of bacteriophage ITL-1, lytic for Rasltonia solanacearum.</title>
        <authorList>
            <person name="Hernandez-Romano J."/>
            <person name="Martinez-Barnetche J."/>
            <person name="Tellez-Sosa J.M."/>
            <person name="Gomez-Barreto R.E."/>
            <person name="Teran-Leon I."/>
            <person name="Serrano-Plancarte R."/>
            <person name="Zavala-Padilla G."/>
            <person name="Estrada-Carrillo M."/>
        </authorList>
    </citation>
    <scope>NUCLEOTIDE SEQUENCE [LARGE SCALE GENOMIC DNA]</scope>
</reference>
<evidence type="ECO:0000313" key="2">
    <source>
        <dbReference type="Proteomes" id="UP000223875"/>
    </source>
</evidence>
<dbReference type="EMBL" id="KP343639">
    <property type="protein sequence ID" value="AJT60800.1"/>
    <property type="molecule type" value="Genomic_DNA"/>
</dbReference>
<protein>
    <submittedName>
        <fullName evidence="1">Uncharacterized protein</fullName>
    </submittedName>
</protein>
<dbReference type="RefSeq" id="YP_009785053.1">
    <property type="nucleotide sequence ID" value="NC_047751.1"/>
</dbReference>
<dbReference type="GeneID" id="54975099"/>
<proteinExistence type="predicted"/>